<keyword evidence="10" id="KW-0411">Iron-sulfur</keyword>
<dbReference type="AlphaFoldDB" id="A0A7W6WA52"/>
<reference evidence="14 15" key="1">
    <citation type="submission" date="2020-08" db="EMBL/GenBank/DDBJ databases">
        <title>Genome sequencing of Purple Non-Sulfur Bacteria from various extreme environments.</title>
        <authorList>
            <person name="Mayer M."/>
        </authorList>
    </citation>
    <scope>NUCLEOTIDE SEQUENCE [LARGE SCALE GENOMIC DNA]</scope>
    <source>
        <strain evidence="14 15">JA131</strain>
    </source>
</reference>
<evidence type="ECO:0000256" key="10">
    <source>
        <dbReference type="ARBA" id="ARBA00023014"/>
    </source>
</evidence>
<evidence type="ECO:0000256" key="11">
    <source>
        <dbReference type="ARBA" id="ARBA00023204"/>
    </source>
</evidence>
<dbReference type="SMART" id="SM00987">
    <property type="entry name" value="UreE_C"/>
    <property type="match status" value="1"/>
</dbReference>
<evidence type="ECO:0000256" key="8">
    <source>
        <dbReference type="ARBA" id="ARBA00022801"/>
    </source>
</evidence>
<evidence type="ECO:0000256" key="5">
    <source>
        <dbReference type="ARBA" id="ARBA00022485"/>
    </source>
</evidence>
<keyword evidence="15" id="KW-1185">Reference proteome</keyword>
<dbReference type="EMBL" id="JACIGK010000018">
    <property type="protein sequence ID" value="MBB4266840.1"/>
    <property type="molecule type" value="Genomic_DNA"/>
</dbReference>
<dbReference type="InterPro" id="IPR005122">
    <property type="entry name" value="Uracil-DNA_glycosylase-like"/>
</dbReference>
<dbReference type="PANTHER" id="PTHR33693">
    <property type="entry name" value="TYPE-5 URACIL-DNA GLYCOSYLASE"/>
    <property type="match status" value="1"/>
</dbReference>
<dbReference type="InterPro" id="IPR051536">
    <property type="entry name" value="UDG_Type-4/5"/>
</dbReference>
<comment type="similarity">
    <text evidence="2">Belongs to the uracil-DNA glycosylase (UDG) superfamily. Type 4 (UDGa) family.</text>
</comment>
<dbReference type="GO" id="GO:0006281">
    <property type="term" value="P:DNA repair"/>
    <property type="evidence" value="ECO:0007669"/>
    <property type="project" value="UniProtKB-KW"/>
</dbReference>
<dbReference type="GO" id="GO:0016779">
    <property type="term" value="F:nucleotidyltransferase activity"/>
    <property type="evidence" value="ECO:0007669"/>
    <property type="project" value="UniProtKB-KW"/>
</dbReference>
<name>A0A7W6WA52_9PROT</name>
<dbReference type="PANTHER" id="PTHR33693:SF1">
    <property type="entry name" value="TYPE-4 URACIL-DNA GLYCOSYLASE"/>
    <property type="match status" value="1"/>
</dbReference>
<protein>
    <recommendedName>
        <fullName evidence="4">Type-4 uracil-DNA glycosylase</fullName>
        <ecNumber evidence="3">3.2.2.27</ecNumber>
    </recommendedName>
</protein>
<dbReference type="CDD" id="cd10030">
    <property type="entry name" value="UDG-F4_TTUDGA_SPO1dp_like"/>
    <property type="match status" value="1"/>
</dbReference>
<dbReference type="GO" id="GO:0004844">
    <property type="term" value="F:uracil DNA N-glycosylase activity"/>
    <property type="evidence" value="ECO:0007669"/>
    <property type="project" value="UniProtKB-EC"/>
</dbReference>
<dbReference type="GO" id="GO:0046872">
    <property type="term" value="F:metal ion binding"/>
    <property type="evidence" value="ECO:0007669"/>
    <property type="project" value="UniProtKB-KW"/>
</dbReference>
<keyword evidence="8" id="KW-0378">Hydrolase</keyword>
<dbReference type="Gene3D" id="3.40.470.10">
    <property type="entry name" value="Uracil-DNA glycosylase-like domain"/>
    <property type="match status" value="1"/>
</dbReference>
<evidence type="ECO:0000259" key="13">
    <source>
        <dbReference type="SMART" id="SM00986"/>
    </source>
</evidence>
<feature type="domain" description="Uracil-DNA glycosylase-like" evidence="13">
    <location>
        <begin position="129"/>
        <end position="279"/>
    </location>
</feature>
<gene>
    <name evidence="14" type="ORF">GGD89_002476</name>
</gene>
<evidence type="ECO:0000256" key="3">
    <source>
        <dbReference type="ARBA" id="ARBA00012030"/>
    </source>
</evidence>
<evidence type="ECO:0000313" key="14">
    <source>
        <dbReference type="EMBL" id="MBB4266840.1"/>
    </source>
</evidence>
<dbReference type="InterPro" id="IPR036895">
    <property type="entry name" value="Uracil-DNA_glycosylase-like_sf"/>
</dbReference>
<keyword evidence="14" id="KW-0808">Transferase</keyword>
<dbReference type="SMART" id="SM00986">
    <property type="entry name" value="UDG"/>
    <property type="match status" value="1"/>
</dbReference>
<sequence>MSSPFASPDPLDDLAVLRWYDVAGVDECTGEAPVDRFAADAQRRAERQAASSRPRQPPESVPAERGRDRRPVTAPASPPERPPSHGAVDSQGGGAAALASRAASLDDLRAALEAFDGCPLKITATNTVFGDGAPDAALMVVGEAPGAEEDRQGRPFCGVSGRLLDDMLASIGFDRTTAYITNVVPWRPPGNRKPTPAEVSVCLPFIERHVALVAPQVLLLVGGLAASSLLGTTQGITRLRGRWETRQVGQHAIAAMPTFHPAYLLRNPEAKRLSWRDLLAVQERLTGLAGATSGRE</sequence>
<proteinExistence type="inferred from homology"/>
<dbReference type="SUPFAM" id="SSF52141">
    <property type="entry name" value="Uracil-DNA glycosylase-like"/>
    <property type="match status" value="1"/>
</dbReference>
<evidence type="ECO:0000256" key="9">
    <source>
        <dbReference type="ARBA" id="ARBA00023004"/>
    </source>
</evidence>
<dbReference type="GO" id="GO:0051539">
    <property type="term" value="F:4 iron, 4 sulfur cluster binding"/>
    <property type="evidence" value="ECO:0007669"/>
    <property type="project" value="UniProtKB-KW"/>
</dbReference>
<evidence type="ECO:0000256" key="2">
    <source>
        <dbReference type="ARBA" id="ARBA00006521"/>
    </source>
</evidence>
<evidence type="ECO:0000256" key="12">
    <source>
        <dbReference type="SAM" id="MobiDB-lite"/>
    </source>
</evidence>
<feature type="compositionally biased region" description="Basic and acidic residues" evidence="12">
    <location>
        <begin position="36"/>
        <end position="47"/>
    </location>
</feature>
<feature type="compositionally biased region" description="Basic and acidic residues" evidence="12">
    <location>
        <begin position="62"/>
        <end position="71"/>
    </location>
</feature>
<keyword evidence="6" id="KW-0479">Metal-binding</keyword>
<evidence type="ECO:0000256" key="6">
    <source>
        <dbReference type="ARBA" id="ARBA00022723"/>
    </source>
</evidence>
<keyword evidence="11" id="KW-0234">DNA repair</keyword>
<comment type="catalytic activity">
    <reaction evidence="1">
        <text>Hydrolyzes single-stranded DNA or mismatched double-stranded DNA and polynucleotides, releasing free uracil.</text>
        <dbReference type="EC" id="3.2.2.27"/>
    </reaction>
</comment>
<dbReference type="NCBIfam" id="TIGR00758">
    <property type="entry name" value="UDG_fam4"/>
    <property type="match status" value="1"/>
</dbReference>
<keyword evidence="5" id="KW-0004">4Fe-4S</keyword>
<evidence type="ECO:0000256" key="1">
    <source>
        <dbReference type="ARBA" id="ARBA00001400"/>
    </source>
</evidence>
<evidence type="ECO:0000313" key="15">
    <source>
        <dbReference type="Proteomes" id="UP000554286"/>
    </source>
</evidence>
<accession>A0A7W6WA52</accession>
<dbReference type="InterPro" id="IPR005273">
    <property type="entry name" value="Ura-DNA_glyco_family4"/>
</dbReference>
<feature type="region of interest" description="Disordered" evidence="12">
    <location>
        <begin position="36"/>
        <end position="95"/>
    </location>
</feature>
<organism evidence="14 15">
    <name type="scientific">Roseospira visakhapatnamensis</name>
    <dbReference type="NCBI Taxonomy" id="390880"/>
    <lineage>
        <taxon>Bacteria</taxon>
        <taxon>Pseudomonadati</taxon>
        <taxon>Pseudomonadota</taxon>
        <taxon>Alphaproteobacteria</taxon>
        <taxon>Rhodospirillales</taxon>
        <taxon>Rhodospirillaceae</taxon>
        <taxon>Roseospira</taxon>
    </lineage>
</organism>
<evidence type="ECO:0000256" key="7">
    <source>
        <dbReference type="ARBA" id="ARBA00022763"/>
    </source>
</evidence>
<dbReference type="Pfam" id="PF03167">
    <property type="entry name" value="UDG"/>
    <property type="match status" value="1"/>
</dbReference>
<dbReference type="RefSeq" id="WP_184045647.1">
    <property type="nucleotide sequence ID" value="NZ_JACIGK010000018.1"/>
</dbReference>
<keyword evidence="14" id="KW-0548">Nucleotidyltransferase</keyword>
<dbReference type="EC" id="3.2.2.27" evidence="3"/>
<keyword evidence="7" id="KW-0227">DNA damage</keyword>
<evidence type="ECO:0000256" key="4">
    <source>
        <dbReference type="ARBA" id="ARBA00019403"/>
    </source>
</evidence>
<comment type="caution">
    <text evidence="14">The sequence shown here is derived from an EMBL/GenBank/DDBJ whole genome shotgun (WGS) entry which is preliminary data.</text>
</comment>
<dbReference type="Proteomes" id="UP000554286">
    <property type="component" value="Unassembled WGS sequence"/>
</dbReference>
<keyword evidence="9" id="KW-0408">Iron</keyword>